<dbReference type="InterPro" id="IPR028939">
    <property type="entry name" value="P5C_Rdtase_cat_N"/>
</dbReference>
<comment type="caution">
    <text evidence="4">The sequence shown here is derived from an EMBL/GenBank/DDBJ whole genome shotgun (WGS) entry which is preliminary data.</text>
</comment>
<keyword evidence="2" id="KW-0472">Membrane</keyword>
<feature type="domain" description="Pyrroline-5-carboxylate reductase catalytic N-terminal" evidence="3">
    <location>
        <begin position="54"/>
        <end position="148"/>
    </location>
</feature>
<dbReference type="PANTHER" id="PTHR14239">
    <property type="entry name" value="DUDULIN-RELATED"/>
    <property type="match status" value="1"/>
</dbReference>
<dbReference type="GO" id="GO:0052851">
    <property type="term" value="F:ferric-chelate reductase (NADPH) activity"/>
    <property type="evidence" value="ECO:0007669"/>
    <property type="project" value="TreeGrafter"/>
</dbReference>
<dbReference type="GO" id="GO:0005886">
    <property type="term" value="C:plasma membrane"/>
    <property type="evidence" value="ECO:0007669"/>
    <property type="project" value="TreeGrafter"/>
</dbReference>
<dbReference type="InterPro" id="IPR036291">
    <property type="entry name" value="NAD(P)-bd_dom_sf"/>
</dbReference>
<dbReference type="Gene3D" id="3.40.50.720">
    <property type="entry name" value="NAD(P)-binding Rossmann-like Domain"/>
    <property type="match status" value="1"/>
</dbReference>
<name>A0AAV3XZF9_9GAST</name>
<evidence type="ECO:0000259" key="3">
    <source>
        <dbReference type="Pfam" id="PF03807"/>
    </source>
</evidence>
<proteinExistence type="predicted"/>
<dbReference type="GO" id="GO:0015677">
    <property type="term" value="P:copper ion import"/>
    <property type="evidence" value="ECO:0007669"/>
    <property type="project" value="TreeGrafter"/>
</dbReference>
<dbReference type="GO" id="GO:0008823">
    <property type="term" value="F:cupric reductase (NADH) activity"/>
    <property type="evidence" value="ECO:0007669"/>
    <property type="project" value="TreeGrafter"/>
</dbReference>
<organism evidence="4 5">
    <name type="scientific">Plakobranchus ocellatus</name>
    <dbReference type="NCBI Taxonomy" id="259542"/>
    <lineage>
        <taxon>Eukaryota</taxon>
        <taxon>Metazoa</taxon>
        <taxon>Spiralia</taxon>
        <taxon>Lophotrochozoa</taxon>
        <taxon>Mollusca</taxon>
        <taxon>Gastropoda</taxon>
        <taxon>Heterobranchia</taxon>
        <taxon>Euthyneura</taxon>
        <taxon>Panpulmonata</taxon>
        <taxon>Sacoglossa</taxon>
        <taxon>Placobranchoidea</taxon>
        <taxon>Plakobranchidae</taxon>
        <taxon>Plakobranchus</taxon>
    </lineage>
</organism>
<accession>A0AAV3XZF9</accession>
<protein>
    <submittedName>
        <fullName evidence="4">Metalloreductase steap2</fullName>
    </submittedName>
</protein>
<keyword evidence="2" id="KW-0812">Transmembrane</keyword>
<feature type="transmembrane region" description="Helical" evidence="2">
    <location>
        <begin position="246"/>
        <end position="266"/>
    </location>
</feature>
<evidence type="ECO:0000256" key="1">
    <source>
        <dbReference type="ARBA" id="ARBA00023002"/>
    </source>
</evidence>
<dbReference type="InterPro" id="IPR051267">
    <property type="entry name" value="STEAP_metalloreductase"/>
</dbReference>
<evidence type="ECO:0000256" key="2">
    <source>
        <dbReference type="SAM" id="Phobius"/>
    </source>
</evidence>
<reference evidence="4 5" key="1">
    <citation type="journal article" date="2021" name="Elife">
        <title>Chloroplast acquisition without the gene transfer in kleptoplastic sea slugs, Plakobranchus ocellatus.</title>
        <authorList>
            <person name="Maeda T."/>
            <person name="Takahashi S."/>
            <person name="Yoshida T."/>
            <person name="Shimamura S."/>
            <person name="Takaki Y."/>
            <person name="Nagai Y."/>
            <person name="Toyoda A."/>
            <person name="Suzuki Y."/>
            <person name="Arimoto A."/>
            <person name="Ishii H."/>
            <person name="Satoh N."/>
            <person name="Nishiyama T."/>
            <person name="Hasebe M."/>
            <person name="Maruyama T."/>
            <person name="Minagawa J."/>
            <person name="Obokata J."/>
            <person name="Shigenobu S."/>
        </authorList>
    </citation>
    <scope>NUCLEOTIDE SEQUENCE [LARGE SCALE GENOMIC DNA]</scope>
</reference>
<dbReference type="GO" id="GO:0005768">
    <property type="term" value="C:endosome"/>
    <property type="evidence" value="ECO:0007669"/>
    <property type="project" value="TreeGrafter"/>
</dbReference>
<evidence type="ECO:0000313" key="5">
    <source>
        <dbReference type="Proteomes" id="UP000735302"/>
    </source>
</evidence>
<dbReference type="SUPFAM" id="SSF51735">
    <property type="entry name" value="NAD(P)-binding Rossmann-fold domains"/>
    <property type="match status" value="1"/>
</dbReference>
<dbReference type="Proteomes" id="UP000735302">
    <property type="component" value="Unassembled WGS sequence"/>
</dbReference>
<gene>
    <name evidence="4" type="ORF">PoB_000227300</name>
</gene>
<dbReference type="EMBL" id="BLXT01000298">
    <property type="protein sequence ID" value="GFN75767.1"/>
    <property type="molecule type" value="Genomic_DNA"/>
</dbReference>
<evidence type="ECO:0000313" key="4">
    <source>
        <dbReference type="EMBL" id="GFN75767.1"/>
    </source>
</evidence>
<keyword evidence="2" id="KW-1133">Transmembrane helix</keyword>
<dbReference type="AlphaFoldDB" id="A0AAV3XZF9"/>
<dbReference type="PANTHER" id="PTHR14239:SF0">
    <property type="entry name" value="F420-DEPENDENT NADP REDUCTASE"/>
    <property type="match status" value="1"/>
</dbReference>
<feature type="transmembrane region" description="Helical" evidence="2">
    <location>
        <begin position="287"/>
        <end position="310"/>
    </location>
</feature>
<dbReference type="Pfam" id="PF03807">
    <property type="entry name" value="F420_oxidored"/>
    <property type="match status" value="1"/>
</dbReference>
<sequence length="330" mass="36428">MADDTHTPLLNSASTSTFKSECSVTFAASSTSAASTESPAASHSVRQPLPQRLRVGIIGTGNYALALTRRLTLHAGCDVILGSRKPQQRRLGLSATRDCLCGVELASIADCLNTSDIVIVAIHKEDFRITLKDFAHLTVGKIVVDVSNREYRYPAQSNAEYLASILPGAIVVKAFNSISAMAMEDSDYSSETRVTYVAGNDPEAREKIMTLAQAMGFRAVNLGPLTSARWMEDFVLKVFPHWKIPVFLAFGIFNLWTLYIVYVYFIEKPTPTFKWEQIFLKVLNKPLCMTAITMLALTYLPASAVFLISATRAFHFGRSSALRRRVSRSV</sequence>
<keyword evidence="5" id="KW-1185">Reference proteome</keyword>
<keyword evidence="1" id="KW-0560">Oxidoreductase</keyword>